<comment type="caution">
    <text evidence="2">The sequence shown here is derived from an EMBL/GenBank/DDBJ whole genome shotgun (WGS) entry which is preliminary data.</text>
</comment>
<feature type="region of interest" description="Disordered" evidence="1">
    <location>
        <begin position="1"/>
        <end position="24"/>
    </location>
</feature>
<gene>
    <name evidence="2" type="ORF">E2562_008571</name>
</gene>
<dbReference type="EMBL" id="SPHZ02000010">
    <property type="protein sequence ID" value="KAF0895233.1"/>
    <property type="molecule type" value="Genomic_DNA"/>
</dbReference>
<evidence type="ECO:0000313" key="2">
    <source>
        <dbReference type="EMBL" id="KAF0895233.1"/>
    </source>
</evidence>
<name>A0A6G1C6P7_9ORYZ</name>
<evidence type="ECO:0000313" key="3">
    <source>
        <dbReference type="Proteomes" id="UP000479710"/>
    </source>
</evidence>
<sequence length="75" mass="7902">MGPRHRGTARAREPAGASAIERRVPGSPLRSLSWLGSEVTRKGCSGSVQRRERETRPGEVAFKGLAGLGSVTGCV</sequence>
<accession>A0A6G1C6P7</accession>
<dbReference type="Proteomes" id="UP000479710">
    <property type="component" value="Unassembled WGS sequence"/>
</dbReference>
<organism evidence="2 3">
    <name type="scientific">Oryza meyeriana var. granulata</name>
    <dbReference type="NCBI Taxonomy" id="110450"/>
    <lineage>
        <taxon>Eukaryota</taxon>
        <taxon>Viridiplantae</taxon>
        <taxon>Streptophyta</taxon>
        <taxon>Embryophyta</taxon>
        <taxon>Tracheophyta</taxon>
        <taxon>Spermatophyta</taxon>
        <taxon>Magnoliopsida</taxon>
        <taxon>Liliopsida</taxon>
        <taxon>Poales</taxon>
        <taxon>Poaceae</taxon>
        <taxon>BOP clade</taxon>
        <taxon>Oryzoideae</taxon>
        <taxon>Oryzeae</taxon>
        <taxon>Oryzinae</taxon>
        <taxon>Oryza</taxon>
        <taxon>Oryza meyeriana</taxon>
    </lineage>
</organism>
<protein>
    <submittedName>
        <fullName evidence="2">Uncharacterized protein</fullName>
    </submittedName>
</protein>
<keyword evidence="3" id="KW-1185">Reference proteome</keyword>
<evidence type="ECO:0000256" key="1">
    <source>
        <dbReference type="SAM" id="MobiDB-lite"/>
    </source>
</evidence>
<reference evidence="2 3" key="1">
    <citation type="submission" date="2019-11" db="EMBL/GenBank/DDBJ databases">
        <title>Whole genome sequence of Oryza granulata.</title>
        <authorList>
            <person name="Li W."/>
        </authorList>
    </citation>
    <scope>NUCLEOTIDE SEQUENCE [LARGE SCALE GENOMIC DNA]</scope>
    <source>
        <strain evidence="3">cv. Menghai</strain>
        <tissue evidence="2">Leaf</tissue>
    </source>
</reference>
<dbReference type="AlphaFoldDB" id="A0A6G1C6P7"/>
<proteinExistence type="predicted"/>